<organism evidence="2 3">
    <name type="scientific">Methanoculleus taiwanensis</name>
    <dbReference type="NCBI Taxonomy" id="1550565"/>
    <lineage>
        <taxon>Archaea</taxon>
        <taxon>Methanobacteriati</taxon>
        <taxon>Methanobacteriota</taxon>
        <taxon>Stenosarchaea group</taxon>
        <taxon>Methanomicrobia</taxon>
        <taxon>Methanomicrobiales</taxon>
        <taxon>Methanomicrobiaceae</taxon>
        <taxon>Methanoculleus</taxon>
    </lineage>
</organism>
<name>A0A498H3X3_9EURY</name>
<evidence type="ECO:0000313" key="3">
    <source>
        <dbReference type="Proteomes" id="UP000290932"/>
    </source>
</evidence>
<comment type="caution">
    <text evidence="2">The sequence shown here is derived from an EMBL/GenBank/DDBJ whole genome shotgun (WGS) entry which is preliminary data.</text>
</comment>
<accession>A0A498H3X3</accession>
<dbReference type="Pfam" id="PF13026">
    <property type="entry name" value="DUF3887"/>
    <property type="match status" value="1"/>
</dbReference>
<dbReference type="AlphaFoldDB" id="A0A498H3X3"/>
<protein>
    <recommendedName>
        <fullName evidence="1">DUF3887 domain-containing protein</fullName>
    </recommendedName>
</protein>
<proteinExistence type="predicted"/>
<dbReference type="EMBL" id="LHQS01000001">
    <property type="protein sequence ID" value="RXE56626.1"/>
    <property type="molecule type" value="Genomic_DNA"/>
</dbReference>
<evidence type="ECO:0000313" key="2">
    <source>
        <dbReference type="EMBL" id="RXE56626.1"/>
    </source>
</evidence>
<dbReference type="Gene3D" id="3.10.450.590">
    <property type="match status" value="1"/>
</dbReference>
<dbReference type="Proteomes" id="UP000290932">
    <property type="component" value="Unassembled WGS sequence"/>
</dbReference>
<keyword evidence="3" id="KW-1185">Reference proteome</keyword>
<feature type="domain" description="DUF3887" evidence="1">
    <location>
        <begin position="46"/>
        <end position="129"/>
    </location>
</feature>
<gene>
    <name evidence="2" type="ORF">ABH15_00075</name>
</gene>
<reference evidence="2 3" key="1">
    <citation type="journal article" date="2015" name="Int. J. Syst. Evol. Microbiol.">
        <title>Methanoculleus taiwanensis sp. nov., a methanogen isolated from deep marine sediment at the deformation front area near Taiwan.</title>
        <authorList>
            <person name="Weng C.Y."/>
            <person name="Chen S.C."/>
            <person name="Lai M.C."/>
            <person name="Wu S.Y."/>
            <person name="Lin S."/>
            <person name="Yang T.F."/>
            <person name="Chen P.C."/>
        </authorList>
    </citation>
    <scope>NUCLEOTIDE SEQUENCE [LARGE SCALE GENOMIC DNA]</scope>
    <source>
        <strain evidence="2 3">CYW4</strain>
    </source>
</reference>
<dbReference type="InterPro" id="IPR024981">
    <property type="entry name" value="DUF3887"/>
</dbReference>
<sequence length="148" mass="16504">MHQSPMHLLAALLLLAGTCVSGCTGQDTVVSGEERAIIVAYADPIAENLLQGFNEGNYTIYSRDFGVEMKRSLTEAVFLQNRKFVTSRIGLYESRGDPIVTEQGEYIAVNYPATFEREDGVNVRLVFRKGDPSHLLYGLWFNSPALQR</sequence>
<dbReference type="RefSeq" id="WP_241647946.1">
    <property type="nucleotide sequence ID" value="NZ_LHQS01000001.1"/>
</dbReference>
<evidence type="ECO:0000259" key="1">
    <source>
        <dbReference type="Pfam" id="PF13026"/>
    </source>
</evidence>